<gene>
    <name evidence="2" type="ORF">A3J05_04645</name>
</gene>
<sequence length="119" mass="13021">MPDFNRAKGEKSDFEHIPPQETKDVAENLPDGATAQDLQSEVVTAEVPSLELPDIVNPEPDTGNRGELHPALVGVKGLEFARRVISETARKKAVSAADLEQVNDLLSEHIEQRNKDQNG</sequence>
<accession>A0A1F5QAA8</accession>
<feature type="region of interest" description="Disordered" evidence="1">
    <location>
        <begin position="49"/>
        <end position="69"/>
    </location>
</feature>
<feature type="compositionally biased region" description="Basic and acidic residues" evidence="1">
    <location>
        <begin position="1"/>
        <end position="26"/>
    </location>
</feature>
<comment type="caution">
    <text evidence="2">The sequence shown here is derived from an EMBL/GenBank/DDBJ whole genome shotgun (WGS) entry which is preliminary data.</text>
</comment>
<evidence type="ECO:0000256" key="1">
    <source>
        <dbReference type="SAM" id="MobiDB-lite"/>
    </source>
</evidence>
<proteinExistence type="predicted"/>
<name>A0A1F5QAA8_9BACT</name>
<dbReference type="AlphaFoldDB" id="A0A1F5QAA8"/>
<protein>
    <submittedName>
        <fullName evidence="2">Uncharacterized protein</fullName>
    </submittedName>
</protein>
<dbReference type="EMBL" id="MFFF01000027">
    <property type="protein sequence ID" value="OGE98720.1"/>
    <property type="molecule type" value="Genomic_DNA"/>
</dbReference>
<dbReference type="Proteomes" id="UP000177235">
    <property type="component" value="Unassembled WGS sequence"/>
</dbReference>
<feature type="region of interest" description="Disordered" evidence="1">
    <location>
        <begin position="1"/>
        <end position="27"/>
    </location>
</feature>
<evidence type="ECO:0000313" key="2">
    <source>
        <dbReference type="EMBL" id="OGE98720.1"/>
    </source>
</evidence>
<evidence type="ECO:0000313" key="3">
    <source>
        <dbReference type="Proteomes" id="UP000177235"/>
    </source>
</evidence>
<reference evidence="2 3" key="1">
    <citation type="journal article" date="2016" name="Nat. Commun.">
        <title>Thousands of microbial genomes shed light on interconnected biogeochemical processes in an aquifer system.</title>
        <authorList>
            <person name="Anantharaman K."/>
            <person name="Brown C.T."/>
            <person name="Hug L.A."/>
            <person name="Sharon I."/>
            <person name="Castelle C.J."/>
            <person name="Probst A.J."/>
            <person name="Thomas B.C."/>
            <person name="Singh A."/>
            <person name="Wilkins M.J."/>
            <person name="Karaoz U."/>
            <person name="Brodie E.L."/>
            <person name="Williams K.H."/>
            <person name="Hubbard S.S."/>
            <person name="Banfield J.F."/>
        </authorList>
    </citation>
    <scope>NUCLEOTIDE SEQUENCE [LARGE SCALE GENOMIC DNA]</scope>
</reference>
<organism evidence="2 3">
    <name type="scientific">Candidatus Doudnabacteria bacterium RIFCSPLOWO2_02_FULL_48_13</name>
    <dbReference type="NCBI Taxonomy" id="1817845"/>
    <lineage>
        <taxon>Bacteria</taxon>
        <taxon>Candidatus Doudnaibacteriota</taxon>
    </lineage>
</organism>